<reference evidence="4 5" key="1">
    <citation type="submission" date="2021-02" db="EMBL/GenBank/DDBJ databases">
        <title>Plant Genome Project.</title>
        <authorList>
            <person name="Zhang R.-G."/>
        </authorList>
    </citation>
    <scope>NUCLEOTIDE SEQUENCE [LARGE SCALE GENOMIC DNA]</scope>
    <source>
        <tissue evidence="4">Leaves</tissue>
    </source>
</reference>
<dbReference type="InterPro" id="IPR023213">
    <property type="entry name" value="CAT-like_dom_sf"/>
</dbReference>
<evidence type="ECO:0000256" key="1">
    <source>
        <dbReference type="ARBA" id="ARBA00009861"/>
    </source>
</evidence>
<keyword evidence="5" id="KW-1185">Reference proteome</keyword>
<dbReference type="PANTHER" id="PTHR31623:SF28">
    <property type="entry name" value="BAHD ACYLTRANSFERASE"/>
    <property type="match status" value="1"/>
</dbReference>
<evidence type="ECO:0000313" key="5">
    <source>
        <dbReference type="Proteomes" id="UP000827721"/>
    </source>
</evidence>
<dbReference type="EMBL" id="JAFEMO010000008">
    <property type="protein sequence ID" value="KAH7565912.1"/>
    <property type="molecule type" value="Genomic_DNA"/>
</dbReference>
<dbReference type="Gene3D" id="3.30.559.10">
    <property type="entry name" value="Chloramphenicol acetyltransferase-like domain"/>
    <property type="match status" value="2"/>
</dbReference>
<sequence>MEIRVISTEIIKPFSSTPEHLRSYKLSPMDQYSSDFYFPFVYFYSGASKNTAENSDHLKKSLSKTLTYYYPFAGRVKDDFSVCCDDYGASFIEAKVAGDMSEFIKQKDVELLEQLRPYDAEEMSTAEVNLAVQINYFDCGGVAVCVSFRHVIADASAAAYFVKNWAAVACGGNDIKDVIFDSTSIFPSQDGSGISKTNHRAIRTMSKETVTKWLVFDNSKVAALQEKIGGRPTRYETLLALMWGAMIDAKEEIDESNPTQFAAIIPVNLRKKMNPPLPEKCIGNAVTLGMTYWPEKEKGDYKKIVCRAREVMSMVDDYAKTGIKNGWMNCIRNEAVRDKKCTSTRLFTFSSMCRLPLYETDFGWGKPVWFSISERMNVDTFVPLDTSDGKGIEVMVGLSKEDMANLEQHPAILAYANNIKVK</sequence>
<comment type="caution">
    <text evidence="4">The sequence shown here is derived from an EMBL/GenBank/DDBJ whole genome shotgun (WGS) entry which is preliminary data.</text>
</comment>
<dbReference type="Proteomes" id="UP000827721">
    <property type="component" value="Unassembled WGS sequence"/>
</dbReference>
<comment type="similarity">
    <text evidence="1">Belongs to the plant acyltransferase family.</text>
</comment>
<name>A0ABQ8HNH6_9ROSI</name>
<dbReference type="Pfam" id="PF02458">
    <property type="entry name" value="Transferase"/>
    <property type="match status" value="1"/>
</dbReference>
<keyword evidence="2" id="KW-0808">Transferase</keyword>
<dbReference type="PANTHER" id="PTHR31623">
    <property type="entry name" value="F21J9.9"/>
    <property type="match status" value="1"/>
</dbReference>
<proteinExistence type="inferred from homology"/>
<evidence type="ECO:0000313" key="4">
    <source>
        <dbReference type="EMBL" id="KAH7565912.1"/>
    </source>
</evidence>
<evidence type="ECO:0000256" key="2">
    <source>
        <dbReference type="ARBA" id="ARBA00022679"/>
    </source>
</evidence>
<keyword evidence="3" id="KW-0012">Acyltransferase</keyword>
<accession>A0ABQ8HNH6</accession>
<organism evidence="4 5">
    <name type="scientific">Xanthoceras sorbifolium</name>
    <dbReference type="NCBI Taxonomy" id="99658"/>
    <lineage>
        <taxon>Eukaryota</taxon>
        <taxon>Viridiplantae</taxon>
        <taxon>Streptophyta</taxon>
        <taxon>Embryophyta</taxon>
        <taxon>Tracheophyta</taxon>
        <taxon>Spermatophyta</taxon>
        <taxon>Magnoliopsida</taxon>
        <taxon>eudicotyledons</taxon>
        <taxon>Gunneridae</taxon>
        <taxon>Pentapetalae</taxon>
        <taxon>rosids</taxon>
        <taxon>malvids</taxon>
        <taxon>Sapindales</taxon>
        <taxon>Sapindaceae</taxon>
        <taxon>Xanthoceroideae</taxon>
        <taxon>Xanthoceras</taxon>
    </lineage>
</organism>
<evidence type="ECO:0000256" key="3">
    <source>
        <dbReference type="ARBA" id="ARBA00023315"/>
    </source>
</evidence>
<gene>
    <name evidence="4" type="ORF">JRO89_XS08G0037700</name>
</gene>
<protein>
    <submittedName>
        <fullName evidence="4">Uncharacterized protein</fullName>
    </submittedName>
</protein>